<feature type="compositionally biased region" description="Basic residues" evidence="1">
    <location>
        <begin position="19"/>
        <end position="39"/>
    </location>
</feature>
<name>A0A5M9JED1_MONFR</name>
<protein>
    <submittedName>
        <fullName evidence="2">Uncharacterized protein</fullName>
    </submittedName>
</protein>
<feature type="region of interest" description="Disordered" evidence="1">
    <location>
        <begin position="120"/>
        <end position="151"/>
    </location>
</feature>
<feature type="compositionally biased region" description="Polar residues" evidence="1">
    <location>
        <begin position="1"/>
        <end position="15"/>
    </location>
</feature>
<evidence type="ECO:0000313" key="3">
    <source>
        <dbReference type="Proteomes" id="UP000322873"/>
    </source>
</evidence>
<evidence type="ECO:0000256" key="1">
    <source>
        <dbReference type="SAM" id="MobiDB-lite"/>
    </source>
</evidence>
<dbReference type="EMBL" id="VICG01000012">
    <property type="protein sequence ID" value="KAA8566182.1"/>
    <property type="molecule type" value="Genomic_DNA"/>
</dbReference>
<evidence type="ECO:0000313" key="2">
    <source>
        <dbReference type="EMBL" id="KAA8566182.1"/>
    </source>
</evidence>
<organism evidence="2 3">
    <name type="scientific">Monilinia fructicola</name>
    <name type="common">Brown rot fungus</name>
    <name type="synonym">Ciboria fructicola</name>
    <dbReference type="NCBI Taxonomy" id="38448"/>
    <lineage>
        <taxon>Eukaryota</taxon>
        <taxon>Fungi</taxon>
        <taxon>Dikarya</taxon>
        <taxon>Ascomycota</taxon>
        <taxon>Pezizomycotina</taxon>
        <taxon>Leotiomycetes</taxon>
        <taxon>Helotiales</taxon>
        <taxon>Sclerotiniaceae</taxon>
        <taxon>Monilinia</taxon>
    </lineage>
</organism>
<feature type="region of interest" description="Disordered" evidence="1">
    <location>
        <begin position="1"/>
        <end position="73"/>
    </location>
</feature>
<comment type="caution">
    <text evidence="2">The sequence shown here is derived from an EMBL/GenBank/DDBJ whole genome shotgun (WGS) entry which is preliminary data.</text>
</comment>
<keyword evidence="3" id="KW-1185">Reference proteome</keyword>
<dbReference type="Proteomes" id="UP000322873">
    <property type="component" value="Unassembled WGS sequence"/>
</dbReference>
<feature type="compositionally biased region" description="Basic and acidic residues" evidence="1">
    <location>
        <begin position="120"/>
        <end position="136"/>
    </location>
</feature>
<proteinExistence type="predicted"/>
<dbReference type="VEuPathDB" id="FungiDB:MFRU_056g00400"/>
<dbReference type="AlphaFoldDB" id="A0A5M9JED1"/>
<accession>A0A5M9JED1</accession>
<gene>
    <name evidence="2" type="ORF">EYC84_008784</name>
</gene>
<reference evidence="2 3" key="1">
    <citation type="submission" date="2019-06" db="EMBL/GenBank/DDBJ databases">
        <title>Genome Sequence of the Brown Rot Fungal Pathogen Monilinia fructicola.</title>
        <authorList>
            <person name="De Miccolis Angelini R.M."/>
            <person name="Landi L."/>
            <person name="Abate D."/>
            <person name="Pollastro S."/>
            <person name="Romanazzi G."/>
            <person name="Faretra F."/>
        </authorList>
    </citation>
    <scope>NUCLEOTIDE SEQUENCE [LARGE SCALE GENOMIC DNA]</scope>
    <source>
        <strain evidence="2 3">Mfrc123</strain>
    </source>
</reference>
<sequence>MNMQIWAGSGSSFNGKETVRRRSMTPKKTAKSLGRRKSSAKIGSGLDGLSSDEVEESSLISSPSPNKDSIVDSEMTSDAFLPITKPYDVDEGMAKPLNLRSLDDDSKNVDAVGWIEHSPVQEKEKKRRMGQDRSDSFENFPTPKKSKGGGINVAMGDIADDLRNSCVDVLKEIEHTIQRLEGDLKSAQSLKMDGTSYDMVMEALSLLSSN</sequence>
<feature type="compositionally biased region" description="Polar residues" evidence="1">
    <location>
        <begin position="58"/>
        <end position="67"/>
    </location>
</feature>